<feature type="transmembrane region" description="Helical" evidence="1">
    <location>
        <begin position="57"/>
        <end position="76"/>
    </location>
</feature>
<evidence type="ECO:0000313" key="4">
    <source>
        <dbReference type="Proteomes" id="UP000295727"/>
    </source>
</evidence>
<evidence type="ECO:0000256" key="1">
    <source>
        <dbReference type="SAM" id="Phobius"/>
    </source>
</evidence>
<protein>
    <submittedName>
        <fullName evidence="3">PH domain-containing protein</fullName>
    </submittedName>
</protein>
<dbReference type="PANTHER" id="PTHR37938:SF1">
    <property type="entry name" value="BLL0215 PROTEIN"/>
    <property type="match status" value="1"/>
</dbReference>
<reference evidence="3 4" key="1">
    <citation type="submission" date="2019-03" db="EMBL/GenBank/DDBJ databases">
        <title>Paraburkholderia sp. 7MH5, isolated from subtropical forest soil.</title>
        <authorList>
            <person name="Gao Z.-H."/>
            <person name="Qiu L.-H."/>
        </authorList>
    </citation>
    <scope>NUCLEOTIDE SEQUENCE [LARGE SCALE GENOMIC DNA]</scope>
    <source>
        <strain evidence="3 4">7MH5</strain>
    </source>
</reference>
<proteinExistence type="predicted"/>
<dbReference type="KEGG" id="ppai:E1956_28780"/>
<feature type="transmembrane region" description="Helical" evidence="1">
    <location>
        <begin position="29"/>
        <end position="51"/>
    </location>
</feature>
<keyword evidence="1" id="KW-0472">Membrane</keyword>
<gene>
    <name evidence="3" type="ORF">E1956_28780</name>
</gene>
<keyword evidence="1" id="KW-0812">Transmembrane</keyword>
<accession>A0A4P7D3N9</accession>
<dbReference type="PANTHER" id="PTHR37938">
    <property type="entry name" value="BLL0215 PROTEIN"/>
    <property type="match status" value="1"/>
</dbReference>
<keyword evidence="4" id="KW-1185">Reference proteome</keyword>
<name>A0A4P7D3N9_9BURK</name>
<dbReference type="Proteomes" id="UP000295727">
    <property type="component" value="Chromosome 3"/>
</dbReference>
<dbReference type="EMBL" id="CP038150">
    <property type="protein sequence ID" value="QBR01212.1"/>
    <property type="molecule type" value="Genomic_DNA"/>
</dbReference>
<dbReference type="AlphaFoldDB" id="A0A4P7D3N9"/>
<evidence type="ECO:0000313" key="3">
    <source>
        <dbReference type="EMBL" id="QBR01212.1"/>
    </source>
</evidence>
<dbReference type="OrthoDB" id="3378680at2"/>
<keyword evidence="1" id="KW-1133">Transmembrane helix</keyword>
<feature type="domain" description="YdbS-like PH" evidence="2">
    <location>
        <begin position="76"/>
        <end position="148"/>
    </location>
</feature>
<sequence length="167" mass="17741">MYCKESNMTYVQSTLTPGERIVFEAFPSLIAMAPRLVIGAVLMLLGVVLSFGESPGAGVATFVVGAITFGMVAIAYRTTELTITNKRVVAKFGVIRRSTVELQLSRVESVQVEQGILGRMLHYGSLVVAGAGLPSAPIPAISEPMAFRAALFRAIEQPASPELKLAA</sequence>
<evidence type="ECO:0000259" key="2">
    <source>
        <dbReference type="Pfam" id="PF03703"/>
    </source>
</evidence>
<dbReference type="Pfam" id="PF03703">
    <property type="entry name" value="bPH_2"/>
    <property type="match status" value="1"/>
</dbReference>
<dbReference type="InterPro" id="IPR005182">
    <property type="entry name" value="YdbS-like_PH"/>
</dbReference>
<organism evidence="3 4">
    <name type="scientific">Paraburkholderia pallida</name>
    <dbReference type="NCBI Taxonomy" id="2547399"/>
    <lineage>
        <taxon>Bacteria</taxon>
        <taxon>Pseudomonadati</taxon>
        <taxon>Pseudomonadota</taxon>
        <taxon>Betaproteobacteria</taxon>
        <taxon>Burkholderiales</taxon>
        <taxon>Burkholderiaceae</taxon>
        <taxon>Paraburkholderia</taxon>
    </lineage>
</organism>